<evidence type="ECO:0000313" key="13">
    <source>
        <dbReference type="Proteomes" id="UP001154240"/>
    </source>
</evidence>
<protein>
    <recommendedName>
        <fullName evidence="3 9">4-diphosphocytidyl-2-C-methyl-D-erythritol kinase</fullName>
        <shortName evidence="9">CMK</shortName>
        <ecNumber evidence="2 9">2.7.1.148</ecNumber>
    </recommendedName>
    <alternativeName>
        <fullName evidence="8 9">4-(cytidine-5'-diphospho)-2-C-methyl-D-erythritol kinase</fullName>
    </alternativeName>
</protein>
<feature type="domain" description="GHMP kinase C-terminal" evidence="11">
    <location>
        <begin position="218"/>
        <end position="272"/>
    </location>
</feature>
<evidence type="ECO:0000256" key="8">
    <source>
        <dbReference type="ARBA" id="ARBA00032554"/>
    </source>
</evidence>
<keyword evidence="9" id="KW-0414">Isoprene biosynthesis</keyword>
<dbReference type="InterPro" id="IPR013750">
    <property type="entry name" value="GHMP_kinase_C_dom"/>
</dbReference>
<dbReference type="PANTHER" id="PTHR43527">
    <property type="entry name" value="4-DIPHOSPHOCYTIDYL-2-C-METHYL-D-ERYTHRITOL KINASE, CHLOROPLASTIC"/>
    <property type="match status" value="1"/>
</dbReference>
<dbReference type="GO" id="GO:0050515">
    <property type="term" value="F:4-(cytidine 5'-diphospho)-2-C-methyl-D-erythritol kinase activity"/>
    <property type="evidence" value="ECO:0007669"/>
    <property type="project" value="UniProtKB-UniRule"/>
</dbReference>
<name>A0A9X4RR40_9BACT</name>
<keyword evidence="7 9" id="KW-0067">ATP-binding</keyword>
<dbReference type="GO" id="GO:0019288">
    <property type="term" value="P:isopentenyl diphosphate biosynthetic process, methylerythritol 4-phosphate pathway"/>
    <property type="evidence" value="ECO:0007669"/>
    <property type="project" value="UniProtKB-UniRule"/>
</dbReference>
<organism evidence="12 13">
    <name type="scientific">Thiovibrio frasassiensis</name>
    <dbReference type="NCBI Taxonomy" id="2984131"/>
    <lineage>
        <taxon>Bacteria</taxon>
        <taxon>Pseudomonadati</taxon>
        <taxon>Thermodesulfobacteriota</taxon>
        <taxon>Desulfobulbia</taxon>
        <taxon>Desulfobulbales</taxon>
        <taxon>Thiovibrionaceae</taxon>
        <taxon>Thiovibrio</taxon>
    </lineage>
</organism>
<dbReference type="HAMAP" id="MF_00061">
    <property type="entry name" value="IspE"/>
    <property type="match status" value="1"/>
</dbReference>
<feature type="binding site" evidence="9">
    <location>
        <begin position="93"/>
        <end position="103"/>
    </location>
    <ligand>
        <name>ATP</name>
        <dbReference type="ChEBI" id="CHEBI:30616"/>
    </ligand>
</feature>
<keyword evidence="5 9" id="KW-0547">Nucleotide-binding</keyword>
<evidence type="ECO:0000259" key="10">
    <source>
        <dbReference type="Pfam" id="PF00288"/>
    </source>
</evidence>
<comment type="function">
    <text evidence="9">Catalyzes the phosphorylation of the position 2 hydroxy group of 4-diphosphocytidyl-2C-methyl-D-erythritol.</text>
</comment>
<evidence type="ECO:0000256" key="1">
    <source>
        <dbReference type="ARBA" id="ARBA00009684"/>
    </source>
</evidence>
<feature type="active site" evidence="9">
    <location>
        <position position="135"/>
    </location>
</feature>
<dbReference type="PIRSF" id="PIRSF010376">
    <property type="entry name" value="IspE"/>
    <property type="match status" value="1"/>
</dbReference>
<dbReference type="SUPFAM" id="SSF55060">
    <property type="entry name" value="GHMP Kinase, C-terminal domain"/>
    <property type="match status" value="1"/>
</dbReference>
<dbReference type="EC" id="2.7.1.148" evidence="2 9"/>
<evidence type="ECO:0000259" key="11">
    <source>
        <dbReference type="Pfam" id="PF08544"/>
    </source>
</evidence>
<keyword evidence="4 9" id="KW-0808">Transferase</keyword>
<dbReference type="AlphaFoldDB" id="A0A9X4RR40"/>
<sequence>MELVCEAPAKINLYLAIKGKRADGFHELETRMLKITLADRLHLAKRDSGITLECPGSDLPTGEGNLVYRAAKSFFAALGTGGGVHIVLEKKVPIAAGLGGGSSDAAAVLRGLNTLYGVPFSFEELVALAHPLGADVPFFVHDCSVAWATGIGDAIQAEDISPAEWIVLVNPGFAVSTQWVYENFTLTTGGNPYILGRDFVHGNVACAGPGNLPLYNELEAMTIGKYPELGRIKDALLADGAHGALMSGSGPTVFGLFDNEAQARKSVARFAERFGRNVFLAQPLSTQAKL</sequence>
<evidence type="ECO:0000313" key="12">
    <source>
        <dbReference type="EMBL" id="MDG4476932.1"/>
    </source>
</evidence>
<evidence type="ECO:0000256" key="4">
    <source>
        <dbReference type="ARBA" id="ARBA00022679"/>
    </source>
</evidence>
<dbReference type="InterPro" id="IPR014721">
    <property type="entry name" value="Ribsml_uS5_D2-typ_fold_subgr"/>
</dbReference>
<evidence type="ECO:0000256" key="9">
    <source>
        <dbReference type="HAMAP-Rule" id="MF_00061"/>
    </source>
</evidence>
<keyword evidence="6 9" id="KW-0418">Kinase</keyword>
<evidence type="ECO:0000256" key="7">
    <source>
        <dbReference type="ARBA" id="ARBA00022840"/>
    </source>
</evidence>
<dbReference type="InterPro" id="IPR004424">
    <property type="entry name" value="IspE"/>
</dbReference>
<dbReference type="Gene3D" id="3.30.230.10">
    <property type="match status" value="1"/>
</dbReference>
<dbReference type="GO" id="GO:0016114">
    <property type="term" value="P:terpenoid biosynthetic process"/>
    <property type="evidence" value="ECO:0007669"/>
    <property type="project" value="UniProtKB-UniRule"/>
</dbReference>
<feature type="active site" evidence="9">
    <location>
        <position position="10"/>
    </location>
</feature>
<dbReference type="SUPFAM" id="SSF54211">
    <property type="entry name" value="Ribosomal protein S5 domain 2-like"/>
    <property type="match status" value="1"/>
</dbReference>
<proteinExistence type="inferred from homology"/>
<dbReference type="GO" id="GO:0005524">
    <property type="term" value="F:ATP binding"/>
    <property type="evidence" value="ECO:0007669"/>
    <property type="project" value="UniProtKB-UniRule"/>
</dbReference>
<dbReference type="Pfam" id="PF00288">
    <property type="entry name" value="GHMP_kinases_N"/>
    <property type="match status" value="1"/>
</dbReference>
<dbReference type="InterPro" id="IPR006204">
    <property type="entry name" value="GHMP_kinase_N_dom"/>
</dbReference>
<dbReference type="PANTHER" id="PTHR43527:SF2">
    <property type="entry name" value="4-DIPHOSPHOCYTIDYL-2-C-METHYL-D-ERYTHRITOL KINASE, CHLOROPLASTIC"/>
    <property type="match status" value="1"/>
</dbReference>
<dbReference type="Pfam" id="PF08544">
    <property type="entry name" value="GHMP_kinases_C"/>
    <property type="match status" value="1"/>
</dbReference>
<dbReference type="EMBL" id="JAPHEH010000001">
    <property type="protein sequence ID" value="MDG4476932.1"/>
    <property type="molecule type" value="Genomic_DNA"/>
</dbReference>
<gene>
    <name evidence="9 12" type="primary">ispE</name>
    <name evidence="12" type="ORF">OLX77_12280</name>
</gene>
<evidence type="ECO:0000256" key="3">
    <source>
        <dbReference type="ARBA" id="ARBA00017473"/>
    </source>
</evidence>
<dbReference type="Proteomes" id="UP001154240">
    <property type="component" value="Unassembled WGS sequence"/>
</dbReference>
<feature type="domain" description="GHMP kinase N-terminal" evidence="10">
    <location>
        <begin position="65"/>
        <end position="141"/>
    </location>
</feature>
<comment type="pathway">
    <text evidence="9">Isoprenoid biosynthesis; isopentenyl diphosphate biosynthesis via DXP pathway; isopentenyl diphosphate from 1-deoxy-D-xylulose 5-phosphate: step 3/6.</text>
</comment>
<evidence type="ECO:0000256" key="2">
    <source>
        <dbReference type="ARBA" id="ARBA00012052"/>
    </source>
</evidence>
<comment type="catalytic activity">
    <reaction evidence="9">
        <text>4-CDP-2-C-methyl-D-erythritol + ATP = 4-CDP-2-C-methyl-D-erythritol 2-phosphate + ADP + H(+)</text>
        <dbReference type="Rhea" id="RHEA:18437"/>
        <dbReference type="ChEBI" id="CHEBI:15378"/>
        <dbReference type="ChEBI" id="CHEBI:30616"/>
        <dbReference type="ChEBI" id="CHEBI:57823"/>
        <dbReference type="ChEBI" id="CHEBI:57919"/>
        <dbReference type="ChEBI" id="CHEBI:456216"/>
        <dbReference type="EC" id="2.7.1.148"/>
    </reaction>
</comment>
<dbReference type="Gene3D" id="3.30.70.890">
    <property type="entry name" value="GHMP kinase, C-terminal domain"/>
    <property type="match status" value="1"/>
</dbReference>
<reference evidence="12" key="1">
    <citation type="journal article" date="2022" name="bioRxiv">
        <title>Thiovibrio frasassiensisgen. nov., sp. nov., an autotrophic, elemental sulfur disproportionating bacterium isolated from sulfidic karst sediment, and proposal of Thiovibrionaceae fam. nov.</title>
        <authorList>
            <person name="Aronson H."/>
            <person name="Thomas C."/>
            <person name="Bhattacharyya M."/>
            <person name="Eckstein S."/>
            <person name="Jensen S."/>
            <person name="Barco R."/>
            <person name="Macalady J."/>
            <person name="Amend J."/>
        </authorList>
    </citation>
    <scope>NUCLEOTIDE SEQUENCE</scope>
    <source>
        <strain evidence="12">RS19-109</strain>
    </source>
</reference>
<reference evidence="12" key="2">
    <citation type="submission" date="2022-10" db="EMBL/GenBank/DDBJ databases">
        <authorList>
            <person name="Aronson H.S."/>
        </authorList>
    </citation>
    <scope>NUCLEOTIDE SEQUENCE</scope>
    <source>
        <strain evidence="12">RS19-109</strain>
    </source>
</reference>
<accession>A0A9X4RR40</accession>
<dbReference type="NCBIfam" id="TIGR00154">
    <property type="entry name" value="ispE"/>
    <property type="match status" value="1"/>
</dbReference>
<comment type="similarity">
    <text evidence="1 9">Belongs to the GHMP kinase family. IspE subfamily.</text>
</comment>
<evidence type="ECO:0000256" key="5">
    <source>
        <dbReference type="ARBA" id="ARBA00022741"/>
    </source>
</evidence>
<dbReference type="InterPro" id="IPR036554">
    <property type="entry name" value="GHMP_kinase_C_sf"/>
</dbReference>
<dbReference type="InterPro" id="IPR020568">
    <property type="entry name" value="Ribosomal_Su5_D2-typ_SF"/>
</dbReference>
<evidence type="ECO:0000256" key="6">
    <source>
        <dbReference type="ARBA" id="ARBA00022777"/>
    </source>
</evidence>
<comment type="caution">
    <text evidence="12">The sequence shown here is derived from an EMBL/GenBank/DDBJ whole genome shotgun (WGS) entry which is preliminary data.</text>
</comment>
<keyword evidence="13" id="KW-1185">Reference proteome</keyword>
<dbReference type="RefSeq" id="WP_307633897.1">
    <property type="nucleotide sequence ID" value="NZ_JAPHEH010000001.1"/>
</dbReference>